<organism evidence="5 6">
    <name type="scientific">Coccomyxa viridis</name>
    <dbReference type="NCBI Taxonomy" id="1274662"/>
    <lineage>
        <taxon>Eukaryota</taxon>
        <taxon>Viridiplantae</taxon>
        <taxon>Chlorophyta</taxon>
        <taxon>core chlorophytes</taxon>
        <taxon>Trebouxiophyceae</taxon>
        <taxon>Trebouxiophyceae incertae sedis</taxon>
        <taxon>Coccomyxaceae</taxon>
        <taxon>Coccomyxa</taxon>
    </lineage>
</organism>
<keyword evidence="1" id="KW-0677">Repeat</keyword>
<name>A0ABP1GEK6_9CHLO</name>
<keyword evidence="6" id="KW-1185">Reference proteome</keyword>
<dbReference type="InterPro" id="IPR044517">
    <property type="entry name" value="PHOX1-4"/>
</dbReference>
<protein>
    <submittedName>
        <fullName evidence="5">G13103 protein</fullName>
    </submittedName>
</protein>
<comment type="caution">
    <text evidence="5">The sequence shown here is derived from an EMBL/GenBank/DDBJ whole genome shotgun (WGS) entry which is preliminary data.</text>
</comment>
<dbReference type="EMBL" id="CAXHTA020000021">
    <property type="protein sequence ID" value="CAL5229725.1"/>
    <property type="molecule type" value="Genomic_DNA"/>
</dbReference>
<evidence type="ECO:0000256" key="2">
    <source>
        <dbReference type="SAM" id="Coils"/>
    </source>
</evidence>
<dbReference type="Proteomes" id="UP001497392">
    <property type="component" value="Unassembled WGS sequence"/>
</dbReference>
<dbReference type="PANTHER" id="PTHR46183">
    <property type="entry name" value="PROTEIN CLMP1"/>
    <property type="match status" value="1"/>
</dbReference>
<dbReference type="SMART" id="SM00028">
    <property type="entry name" value="TPR"/>
    <property type="match status" value="3"/>
</dbReference>
<dbReference type="InterPro" id="IPR011990">
    <property type="entry name" value="TPR-like_helical_dom_sf"/>
</dbReference>
<dbReference type="SUPFAM" id="SSF54277">
    <property type="entry name" value="CAD &amp; PB1 domains"/>
    <property type="match status" value="1"/>
</dbReference>
<sequence>MLKLKDEGNKLFGRKEYQKALEAYEKALKQATPEAKEEIALLHSNKAACYMMNQRFKEAVNECTSALDSCTPTVPAYHKALVRRAKAYEQMGHFKQALSDIQKANKADTANPETQEAEKRLRDIVTGKKPSGALAVNGTAARKIGGKQRQQLFVFTAKISHGDETRVIHLANQITYAELLDTVKQKFPNAWPFQLKYLDREADLITITDKQDLQQAMGEVMEAAERSASLPGHGTRGLPLQTLLTATPLKFQLVKCAEEEVPKPPPEEQYMLAQMQEMRRQLQASQQREAQKKQAEAAAGAQQNEAFEIDQWILDFANLFREQLNIEPDKHLDLTNMGWDKLQAALDSAVQSDQAPAIFDAAADKFQEVSAHGMLQWGNVFFCVAKRTVDKAALAGQEITKEVVEAAEKDLKQAEAKYEESRRIKPNYYDAFISMGNVEFERAKLSLGFAVPPPTPAGNEIVEEGKKKTEEEVKAEQESVSKEQTAALKKALAKITAEKLSKAQAQFDATWKKYQDAIDVLPEEDRGKKLKPIQEGQPPEEEHNPWAHCMVMWGNLLYEASQMYAAGGNKDWKDTLDAAVEKFRAAGCPEPDIQAALRNHTEADQLDLPPVKEPEAVKPAEEEKKVEETNGKPDSKAEATKEAPKGIPALAPRKKKAAAAEAAKQAEA</sequence>
<reference evidence="5 6" key="1">
    <citation type="submission" date="2024-06" db="EMBL/GenBank/DDBJ databases">
        <authorList>
            <person name="Kraege A."/>
            <person name="Thomma B."/>
        </authorList>
    </citation>
    <scope>NUCLEOTIDE SEQUENCE [LARGE SCALE GENOMIC DNA]</scope>
</reference>
<feature type="region of interest" description="Disordered" evidence="3">
    <location>
        <begin position="525"/>
        <end position="544"/>
    </location>
</feature>
<proteinExistence type="predicted"/>
<dbReference type="Gene3D" id="3.10.20.90">
    <property type="entry name" value="Phosphatidylinositol 3-kinase Catalytic Subunit, Chain A, domain 1"/>
    <property type="match status" value="1"/>
</dbReference>
<feature type="region of interest" description="Disordered" evidence="3">
    <location>
        <begin position="602"/>
        <end position="668"/>
    </location>
</feature>
<dbReference type="SMART" id="SM00666">
    <property type="entry name" value="PB1"/>
    <property type="match status" value="1"/>
</dbReference>
<keyword evidence="2" id="KW-0175">Coiled coil</keyword>
<evidence type="ECO:0000256" key="1">
    <source>
        <dbReference type="ARBA" id="ARBA00022737"/>
    </source>
</evidence>
<dbReference type="Gene3D" id="1.25.40.10">
    <property type="entry name" value="Tetratricopeptide repeat domain"/>
    <property type="match status" value="1"/>
</dbReference>
<accession>A0ABP1GEK6</accession>
<evidence type="ECO:0000256" key="3">
    <source>
        <dbReference type="SAM" id="MobiDB-lite"/>
    </source>
</evidence>
<dbReference type="Pfam" id="PF00564">
    <property type="entry name" value="PB1"/>
    <property type="match status" value="1"/>
</dbReference>
<evidence type="ECO:0000259" key="4">
    <source>
        <dbReference type="PROSITE" id="PS51745"/>
    </source>
</evidence>
<dbReference type="InterPro" id="IPR053793">
    <property type="entry name" value="PB1-like"/>
</dbReference>
<dbReference type="InterPro" id="IPR019734">
    <property type="entry name" value="TPR_rpt"/>
</dbReference>
<evidence type="ECO:0000313" key="6">
    <source>
        <dbReference type="Proteomes" id="UP001497392"/>
    </source>
</evidence>
<gene>
    <name evidence="5" type="primary">g13103</name>
    <name evidence="5" type="ORF">VP750_LOCUS11631</name>
</gene>
<dbReference type="InterPro" id="IPR000270">
    <property type="entry name" value="PB1_dom"/>
</dbReference>
<feature type="coiled-coil region" evidence="2">
    <location>
        <begin position="397"/>
        <end position="424"/>
    </location>
</feature>
<feature type="domain" description="PB1" evidence="4">
    <location>
        <begin position="154"/>
        <end position="242"/>
    </location>
</feature>
<dbReference type="CDD" id="cd05992">
    <property type="entry name" value="PB1"/>
    <property type="match status" value="1"/>
</dbReference>
<dbReference type="PROSITE" id="PS51745">
    <property type="entry name" value="PB1"/>
    <property type="match status" value="1"/>
</dbReference>
<feature type="compositionally biased region" description="Low complexity" evidence="3">
    <location>
        <begin position="659"/>
        <end position="668"/>
    </location>
</feature>
<feature type="coiled-coil region" evidence="2">
    <location>
        <begin position="459"/>
        <end position="486"/>
    </location>
</feature>
<dbReference type="SUPFAM" id="SSF48452">
    <property type="entry name" value="TPR-like"/>
    <property type="match status" value="1"/>
</dbReference>
<feature type="compositionally biased region" description="Basic and acidic residues" evidence="3">
    <location>
        <begin position="610"/>
        <end position="644"/>
    </location>
</feature>
<evidence type="ECO:0000313" key="5">
    <source>
        <dbReference type="EMBL" id="CAL5229725.1"/>
    </source>
</evidence>
<dbReference type="PANTHER" id="PTHR46183:SF8">
    <property type="entry name" value="PROTEIN CLMP1"/>
    <property type="match status" value="1"/>
</dbReference>